<proteinExistence type="predicted"/>
<dbReference type="EMBL" id="CP090978">
    <property type="protein sequence ID" value="UJF34235.1"/>
    <property type="molecule type" value="Genomic_DNA"/>
</dbReference>
<sequence length="167" mass="18755">MDKKGNSAQEELSALLLTKGETVHAADSEGATAVQGQLDSLQMTVRALTRRVEELQRQLQEQFQLQHRRQEQMLAQFTSMLEEYLRQHQAGGGGQPSSALLYNELRSGIDGIAHSIEAEYGLVTSNEHAADLKDAPGVSSETQTYSRMKSYAKIRKRRKTFLEKLFE</sequence>
<gene>
    <name evidence="2" type="ORF">L0M14_03105</name>
</gene>
<accession>A0ABY3SL25</accession>
<dbReference type="Gene3D" id="1.20.58.60">
    <property type="match status" value="1"/>
</dbReference>
<dbReference type="SUPFAM" id="SSF46966">
    <property type="entry name" value="Spectrin repeat"/>
    <property type="match status" value="1"/>
</dbReference>
<keyword evidence="1" id="KW-0175">Coiled coil</keyword>
<name>A0ABY3SL25_9BACL</name>
<dbReference type="Proteomes" id="UP001649230">
    <property type="component" value="Chromosome"/>
</dbReference>
<keyword evidence="3" id="KW-1185">Reference proteome</keyword>
<dbReference type="RefSeq" id="WP_235120739.1">
    <property type="nucleotide sequence ID" value="NZ_CP090978.1"/>
</dbReference>
<reference evidence="2 3" key="1">
    <citation type="journal article" date="2024" name="Int. J. Syst. Evol. Microbiol.">
        <title>Paenibacillus hexagrammi sp. nov., a novel bacterium isolated from the gut content of Hexagrammos agrammus.</title>
        <authorList>
            <person name="Jung H.K."/>
            <person name="Kim D.G."/>
            <person name="Zin H."/>
            <person name="Park J."/>
            <person name="Jung H."/>
            <person name="Kim Y.O."/>
            <person name="Kong H.J."/>
            <person name="Kim J.W."/>
            <person name="Kim Y.S."/>
        </authorList>
    </citation>
    <scope>NUCLEOTIDE SEQUENCE [LARGE SCALE GENOMIC DNA]</scope>
    <source>
        <strain evidence="2 3">YPD9-1</strain>
    </source>
</reference>
<feature type="coiled-coil region" evidence="1">
    <location>
        <begin position="38"/>
        <end position="65"/>
    </location>
</feature>
<organism evidence="2 3">
    <name type="scientific">Paenibacillus hexagrammi</name>
    <dbReference type="NCBI Taxonomy" id="2908839"/>
    <lineage>
        <taxon>Bacteria</taxon>
        <taxon>Bacillati</taxon>
        <taxon>Bacillota</taxon>
        <taxon>Bacilli</taxon>
        <taxon>Bacillales</taxon>
        <taxon>Paenibacillaceae</taxon>
        <taxon>Paenibacillus</taxon>
    </lineage>
</organism>
<evidence type="ECO:0000313" key="3">
    <source>
        <dbReference type="Proteomes" id="UP001649230"/>
    </source>
</evidence>
<evidence type="ECO:0000256" key="1">
    <source>
        <dbReference type="SAM" id="Coils"/>
    </source>
</evidence>
<evidence type="ECO:0000313" key="2">
    <source>
        <dbReference type="EMBL" id="UJF34235.1"/>
    </source>
</evidence>
<protein>
    <submittedName>
        <fullName evidence="2">Uncharacterized protein</fullName>
    </submittedName>
</protein>